<gene>
    <name evidence="2" type="ORF">CRHIZ90672A_00015280</name>
</gene>
<name>A0A9N9YUN9_9HYPO</name>
<accession>A0A9N9YUN9</accession>
<dbReference type="AlphaFoldDB" id="A0A9N9YUN9"/>
<dbReference type="OrthoDB" id="5147762at2759"/>
<feature type="chain" id="PRO_5040357615" evidence="1">
    <location>
        <begin position="20"/>
        <end position="98"/>
    </location>
</feature>
<proteinExistence type="predicted"/>
<dbReference type="EMBL" id="CABFNQ020000756">
    <property type="protein sequence ID" value="CAH0035895.1"/>
    <property type="molecule type" value="Genomic_DNA"/>
</dbReference>
<keyword evidence="1" id="KW-0732">Signal</keyword>
<dbReference type="Proteomes" id="UP000696573">
    <property type="component" value="Unassembled WGS sequence"/>
</dbReference>
<keyword evidence="3" id="KW-1185">Reference proteome</keyword>
<evidence type="ECO:0000313" key="3">
    <source>
        <dbReference type="Proteomes" id="UP000696573"/>
    </source>
</evidence>
<feature type="signal peptide" evidence="1">
    <location>
        <begin position="1"/>
        <end position="19"/>
    </location>
</feature>
<protein>
    <submittedName>
        <fullName evidence="2">Uncharacterized protein</fullName>
    </submittedName>
</protein>
<evidence type="ECO:0000313" key="2">
    <source>
        <dbReference type="EMBL" id="CAH0035895.1"/>
    </source>
</evidence>
<reference evidence="2" key="1">
    <citation type="submission" date="2021-10" db="EMBL/GenBank/DDBJ databases">
        <authorList>
            <person name="Piombo E."/>
        </authorList>
    </citation>
    <scope>NUCLEOTIDE SEQUENCE</scope>
</reference>
<evidence type="ECO:0000256" key="1">
    <source>
        <dbReference type="SAM" id="SignalP"/>
    </source>
</evidence>
<organism evidence="2 3">
    <name type="scientific">Clonostachys rhizophaga</name>
    <dbReference type="NCBI Taxonomy" id="160324"/>
    <lineage>
        <taxon>Eukaryota</taxon>
        <taxon>Fungi</taxon>
        <taxon>Dikarya</taxon>
        <taxon>Ascomycota</taxon>
        <taxon>Pezizomycotina</taxon>
        <taxon>Sordariomycetes</taxon>
        <taxon>Hypocreomycetidae</taxon>
        <taxon>Hypocreales</taxon>
        <taxon>Bionectriaceae</taxon>
        <taxon>Clonostachys</taxon>
    </lineage>
</organism>
<comment type="caution">
    <text evidence="2">The sequence shown here is derived from an EMBL/GenBank/DDBJ whole genome shotgun (WGS) entry which is preliminary data.</text>
</comment>
<sequence length="98" mass="10938">MYFSKAIISLLAVAGFAAAQDPNLARREAFELARDEHLVARDEYIEQRDLFLRKEKAQKIGHCSRDPRSKRMICVKGMGDLCGSCPANAAQGARCYCN</sequence>